<accession>A0A7L4ZHT0</accession>
<keyword evidence="5" id="KW-1185">Reference proteome</keyword>
<feature type="signal peptide" evidence="2">
    <location>
        <begin position="1"/>
        <end position="19"/>
    </location>
</feature>
<evidence type="ECO:0000256" key="2">
    <source>
        <dbReference type="SAM" id="SignalP"/>
    </source>
</evidence>
<feature type="region of interest" description="Disordered" evidence="1">
    <location>
        <begin position="135"/>
        <end position="154"/>
    </location>
</feature>
<protein>
    <recommendedName>
        <fullName evidence="3">Putative beta-lactamase-inhibitor-like PepSY-like domain-containing protein</fullName>
    </recommendedName>
</protein>
<name>A0A7L4ZHT0_9FLAO</name>
<evidence type="ECO:0000256" key="1">
    <source>
        <dbReference type="SAM" id="MobiDB-lite"/>
    </source>
</evidence>
<organism evidence="4 5">
    <name type="scientific">Kordia antarctica</name>
    <dbReference type="NCBI Taxonomy" id="1218801"/>
    <lineage>
        <taxon>Bacteria</taxon>
        <taxon>Pseudomonadati</taxon>
        <taxon>Bacteroidota</taxon>
        <taxon>Flavobacteriia</taxon>
        <taxon>Flavobacteriales</taxon>
        <taxon>Flavobacteriaceae</taxon>
        <taxon>Kordia</taxon>
    </lineage>
</organism>
<dbReference type="KEGG" id="kan:IMCC3317_15140"/>
<dbReference type="RefSeq" id="WP_160128881.1">
    <property type="nucleotide sequence ID" value="NZ_CP019288.1"/>
</dbReference>
<dbReference type="InterPro" id="IPR021533">
    <property type="entry name" value="PepSY-like"/>
</dbReference>
<reference evidence="4 5" key="1">
    <citation type="journal article" date="2013" name="Int. J. Syst. Evol. Microbiol.">
        <title>Kordia antarctica sp. nov., isolated from Antarctic seawater.</title>
        <authorList>
            <person name="Baek K."/>
            <person name="Choi A."/>
            <person name="Kang I."/>
            <person name="Lee K."/>
            <person name="Cho J.C."/>
        </authorList>
    </citation>
    <scope>NUCLEOTIDE SEQUENCE [LARGE SCALE GENOMIC DNA]</scope>
    <source>
        <strain evidence="4 5">IMCC3317</strain>
    </source>
</reference>
<evidence type="ECO:0000313" key="5">
    <source>
        <dbReference type="Proteomes" id="UP000464657"/>
    </source>
</evidence>
<dbReference type="Proteomes" id="UP000464657">
    <property type="component" value="Chromosome"/>
</dbReference>
<evidence type="ECO:0000313" key="4">
    <source>
        <dbReference type="EMBL" id="QHI36155.1"/>
    </source>
</evidence>
<dbReference type="OrthoDB" id="1121502at2"/>
<keyword evidence="2" id="KW-0732">Signal</keyword>
<proteinExistence type="predicted"/>
<evidence type="ECO:0000259" key="3">
    <source>
        <dbReference type="Pfam" id="PF11396"/>
    </source>
</evidence>
<dbReference type="Gene3D" id="3.10.450.360">
    <property type="match status" value="1"/>
</dbReference>
<gene>
    <name evidence="4" type="ORF">IMCC3317_15140</name>
</gene>
<feature type="chain" id="PRO_5029840466" description="Putative beta-lactamase-inhibitor-like PepSY-like domain-containing protein" evidence="2">
    <location>
        <begin position="20"/>
        <end position="154"/>
    </location>
</feature>
<dbReference type="Pfam" id="PF11396">
    <property type="entry name" value="PepSY_like"/>
    <property type="match status" value="1"/>
</dbReference>
<dbReference type="EMBL" id="CP019288">
    <property type="protein sequence ID" value="QHI36155.1"/>
    <property type="molecule type" value="Genomic_DNA"/>
</dbReference>
<dbReference type="AlphaFoldDB" id="A0A7L4ZHT0"/>
<sequence>MKKITIIALLALITSIVSCDKDATAPQNVKDTFAKKFPSASDIEWEKESDTEWEAEFKFNGKEYSSNFNQDGTWVETEFEMTKSEIPVVVMDAFNTNFEGYDIEEIELSETIKGKVYEFSIEKGESEMEVVIDMEGNITKKEQKKEDDDDNDDD</sequence>
<dbReference type="SUPFAM" id="SSF160574">
    <property type="entry name" value="BT0923-like"/>
    <property type="match status" value="1"/>
</dbReference>
<feature type="domain" description="Putative beta-lactamase-inhibitor-like PepSY-like" evidence="3">
    <location>
        <begin position="61"/>
        <end position="139"/>
    </location>
</feature>